<feature type="transmembrane region" description="Helical" evidence="7">
    <location>
        <begin position="207"/>
        <end position="227"/>
    </location>
</feature>
<accession>A0A9W8ZK58</accession>
<dbReference type="Pfam" id="PF20684">
    <property type="entry name" value="Fung_rhodopsin"/>
    <property type="match status" value="1"/>
</dbReference>
<evidence type="ECO:0000256" key="6">
    <source>
        <dbReference type="SAM" id="MobiDB-lite"/>
    </source>
</evidence>
<feature type="transmembrane region" description="Helical" evidence="7">
    <location>
        <begin position="42"/>
        <end position="63"/>
    </location>
</feature>
<keyword evidence="4 7" id="KW-0472">Membrane</keyword>
<comment type="caution">
    <text evidence="9">The sequence shown here is derived from an EMBL/GenBank/DDBJ whole genome shotgun (WGS) entry which is preliminary data.</text>
</comment>
<dbReference type="InterPro" id="IPR052337">
    <property type="entry name" value="SAT4-like"/>
</dbReference>
<keyword evidence="10" id="KW-1185">Reference proteome</keyword>
<dbReference type="Proteomes" id="UP001140510">
    <property type="component" value="Unassembled WGS sequence"/>
</dbReference>
<gene>
    <name evidence="9" type="ORF">N0V91_003601</name>
</gene>
<evidence type="ECO:0000256" key="3">
    <source>
        <dbReference type="ARBA" id="ARBA00022989"/>
    </source>
</evidence>
<feature type="transmembrane region" description="Helical" evidence="7">
    <location>
        <begin position="88"/>
        <end position="110"/>
    </location>
</feature>
<evidence type="ECO:0000256" key="5">
    <source>
        <dbReference type="ARBA" id="ARBA00038359"/>
    </source>
</evidence>
<evidence type="ECO:0000259" key="8">
    <source>
        <dbReference type="Pfam" id="PF20684"/>
    </source>
</evidence>
<dbReference type="AlphaFoldDB" id="A0A9W8ZK58"/>
<feature type="transmembrane region" description="Helical" evidence="7">
    <location>
        <begin position="122"/>
        <end position="144"/>
    </location>
</feature>
<dbReference type="PANTHER" id="PTHR33048:SF146">
    <property type="entry name" value="INTEGRAL MEMBRANE PROTEIN"/>
    <property type="match status" value="1"/>
</dbReference>
<feature type="region of interest" description="Disordered" evidence="6">
    <location>
        <begin position="285"/>
        <end position="308"/>
    </location>
</feature>
<evidence type="ECO:0000313" key="9">
    <source>
        <dbReference type="EMBL" id="KAJ4407935.1"/>
    </source>
</evidence>
<proteinExistence type="inferred from homology"/>
<protein>
    <recommendedName>
        <fullName evidence="8">Rhodopsin domain-containing protein</fullName>
    </recommendedName>
</protein>
<organism evidence="9 10">
    <name type="scientific">Didymella pomorum</name>
    <dbReference type="NCBI Taxonomy" id="749634"/>
    <lineage>
        <taxon>Eukaryota</taxon>
        <taxon>Fungi</taxon>
        <taxon>Dikarya</taxon>
        <taxon>Ascomycota</taxon>
        <taxon>Pezizomycotina</taxon>
        <taxon>Dothideomycetes</taxon>
        <taxon>Pleosporomycetidae</taxon>
        <taxon>Pleosporales</taxon>
        <taxon>Pleosporineae</taxon>
        <taxon>Didymellaceae</taxon>
        <taxon>Didymella</taxon>
    </lineage>
</organism>
<feature type="transmembrane region" description="Helical" evidence="7">
    <location>
        <begin position="176"/>
        <end position="195"/>
    </location>
</feature>
<dbReference type="OrthoDB" id="3934549at2759"/>
<dbReference type="GO" id="GO:0016020">
    <property type="term" value="C:membrane"/>
    <property type="evidence" value="ECO:0007669"/>
    <property type="project" value="UniProtKB-SubCell"/>
</dbReference>
<feature type="compositionally biased region" description="Low complexity" evidence="6">
    <location>
        <begin position="289"/>
        <end position="304"/>
    </location>
</feature>
<feature type="transmembrane region" description="Helical" evidence="7">
    <location>
        <begin position="247"/>
        <end position="268"/>
    </location>
</feature>
<evidence type="ECO:0000313" key="10">
    <source>
        <dbReference type="Proteomes" id="UP001140510"/>
    </source>
</evidence>
<dbReference type="PANTHER" id="PTHR33048">
    <property type="entry name" value="PTH11-LIKE INTEGRAL MEMBRANE PROTEIN (AFU_ORTHOLOGUE AFUA_5G11245)"/>
    <property type="match status" value="1"/>
</dbReference>
<feature type="domain" description="Rhodopsin" evidence="8">
    <location>
        <begin position="26"/>
        <end position="269"/>
    </location>
</feature>
<evidence type="ECO:0000256" key="2">
    <source>
        <dbReference type="ARBA" id="ARBA00022692"/>
    </source>
</evidence>
<dbReference type="EMBL" id="JAPEVA010000018">
    <property type="protein sequence ID" value="KAJ4407935.1"/>
    <property type="molecule type" value="Genomic_DNA"/>
</dbReference>
<sequence length="325" mass="36195">MPTDYRKQLDQVAWSLCILSICTVSARCYCRAWVLRKFGWDDGFMVVTLAFGICMAVLVSFGVRHGYGLHLADIADPNERGLALKFTYISPAPSILASTSGKIFMVLFLLRLLGHSAKRRHRWFLFGVAAVMVALNIFTIGIIVGQCTPVEKSWKPWIPVRCLGPSWLDIGGRLQAAWNAFMDLVTAMFPVYMIWRLQLKTSTKWGLTFLIGGSVFAAAATFVKVYYMRDMTNLTDVTYAWGPLALWYMAEVFVLVIMGSLPTLKPIVSQIQGRMPSMGSYVLSKRQRTGGSKTTTVGSKSSNGFRHRGQGDITVALNEIDNMST</sequence>
<evidence type="ECO:0000256" key="4">
    <source>
        <dbReference type="ARBA" id="ARBA00023136"/>
    </source>
</evidence>
<keyword evidence="3 7" id="KW-1133">Transmembrane helix</keyword>
<keyword evidence="2 7" id="KW-0812">Transmembrane</keyword>
<dbReference type="InterPro" id="IPR049326">
    <property type="entry name" value="Rhodopsin_dom_fungi"/>
</dbReference>
<evidence type="ECO:0000256" key="1">
    <source>
        <dbReference type="ARBA" id="ARBA00004141"/>
    </source>
</evidence>
<reference evidence="9" key="1">
    <citation type="submission" date="2022-10" db="EMBL/GenBank/DDBJ databases">
        <title>Tapping the CABI collections for fungal endophytes: first genome assemblies for Collariella, Neodidymelliopsis, Ascochyta clinopodiicola, Didymella pomorum, Didymosphaeria variabile, Neocosmospora piperis and Neocucurbitaria cava.</title>
        <authorList>
            <person name="Hill R."/>
        </authorList>
    </citation>
    <scope>NUCLEOTIDE SEQUENCE</scope>
    <source>
        <strain evidence="9">IMI 355091</strain>
    </source>
</reference>
<comment type="similarity">
    <text evidence="5">Belongs to the SAT4 family.</text>
</comment>
<evidence type="ECO:0000256" key="7">
    <source>
        <dbReference type="SAM" id="Phobius"/>
    </source>
</evidence>
<name>A0A9W8ZK58_9PLEO</name>
<comment type="subcellular location">
    <subcellularLocation>
        <location evidence="1">Membrane</location>
        <topology evidence="1">Multi-pass membrane protein</topology>
    </subcellularLocation>
</comment>